<dbReference type="InterPro" id="IPR050192">
    <property type="entry name" value="CopG/NikR_regulator"/>
</dbReference>
<dbReference type="SUPFAM" id="SSF55021">
    <property type="entry name" value="ACT-like"/>
    <property type="match status" value="1"/>
</dbReference>
<dbReference type="InterPro" id="IPR002145">
    <property type="entry name" value="CopG"/>
</dbReference>
<dbReference type="Gene3D" id="3.30.70.1150">
    <property type="entry name" value="ACT-like. Chain A, domain 2"/>
    <property type="match status" value="1"/>
</dbReference>
<proteinExistence type="predicted"/>
<dbReference type="RefSeq" id="WP_173291659.1">
    <property type="nucleotide sequence ID" value="NZ_AP021888.1"/>
</dbReference>
<dbReference type="InterPro" id="IPR013321">
    <property type="entry name" value="Arc_rbn_hlx_hlx"/>
</dbReference>
<organism evidence="3 4">
    <name type="scientific">Thiosulfativibrio zosterae</name>
    <dbReference type="NCBI Taxonomy" id="2675053"/>
    <lineage>
        <taxon>Bacteria</taxon>
        <taxon>Pseudomonadati</taxon>
        <taxon>Pseudomonadota</taxon>
        <taxon>Gammaproteobacteria</taxon>
        <taxon>Thiotrichales</taxon>
        <taxon>Piscirickettsiaceae</taxon>
        <taxon>Thiosulfativibrio</taxon>
    </lineage>
</organism>
<dbReference type="InterPro" id="IPR045865">
    <property type="entry name" value="ACT-like_dom_sf"/>
</dbReference>
<dbReference type="PANTHER" id="PTHR34719:SF3">
    <property type="entry name" value="NICKEL-RESPONSIVE REGULATOR-RELATED"/>
    <property type="match status" value="1"/>
</dbReference>
<accession>A0A6F8PP97</accession>
<evidence type="ECO:0000313" key="3">
    <source>
        <dbReference type="EMBL" id="BBP43896.1"/>
    </source>
</evidence>
<dbReference type="KEGG" id="tzo:THMIRHAT_16420"/>
<dbReference type="Gene3D" id="1.10.1220.10">
    <property type="entry name" value="Met repressor-like"/>
    <property type="match status" value="1"/>
</dbReference>
<dbReference type="PANTHER" id="PTHR34719">
    <property type="entry name" value="NICKEL-RESPONSIVE REGULATOR"/>
    <property type="match status" value="1"/>
</dbReference>
<dbReference type="Pfam" id="PF08753">
    <property type="entry name" value="NikR_C"/>
    <property type="match status" value="1"/>
</dbReference>
<sequence>MTNTHANAQSKGLVRTSASLPAQVLEDLDQLVIDRGFPNRSALLAEMIQKEVSAFRQDYTNEIMAGTLTMVYEHNTPGLQIKLNQLKHLHVAEIISSTQVQLMDQQTLEVILMQGAAQKLNSISHELLANRGVKTGNLYLTNSSLPPIYTPDTASQETK</sequence>
<dbReference type="Proteomes" id="UP000501466">
    <property type="component" value="Chromosome"/>
</dbReference>
<dbReference type="EMBL" id="AP021888">
    <property type="protein sequence ID" value="BBP43896.1"/>
    <property type="molecule type" value="Genomic_DNA"/>
</dbReference>
<dbReference type="InterPro" id="IPR027271">
    <property type="entry name" value="Acetolactate_synth/TF_NikR_C"/>
</dbReference>
<feature type="domain" description="Ribbon-helix-helix protein CopG" evidence="1">
    <location>
        <begin position="14"/>
        <end position="50"/>
    </location>
</feature>
<gene>
    <name evidence="3" type="ORF">THMIRHAT_16420</name>
</gene>
<dbReference type="GO" id="GO:0003677">
    <property type="term" value="F:DNA binding"/>
    <property type="evidence" value="ECO:0007669"/>
    <property type="project" value="TreeGrafter"/>
</dbReference>
<dbReference type="GO" id="GO:0006355">
    <property type="term" value="P:regulation of DNA-templated transcription"/>
    <property type="evidence" value="ECO:0007669"/>
    <property type="project" value="InterPro"/>
</dbReference>
<evidence type="ECO:0000313" key="4">
    <source>
        <dbReference type="Proteomes" id="UP000501466"/>
    </source>
</evidence>
<dbReference type="AlphaFoldDB" id="A0A6F8PP97"/>
<protein>
    <submittedName>
        <fullName evidence="3">Putative nickel-responsive regulator</fullName>
    </submittedName>
</protein>
<reference evidence="4" key="1">
    <citation type="submission" date="2019-11" db="EMBL/GenBank/DDBJ databases">
        <title>Isolation and characterization of two novel species in the genus Thiomicrorhabdus.</title>
        <authorList>
            <person name="Mochizuki J."/>
            <person name="Kojima H."/>
            <person name="Fukui M."/>
        </authorList>
    </citation>
    <scope>NUCLEOTIDE SEQUENCE [LARGE SCALE GENOMIC DNA]</scope>
    <source>
        <strain evidence="4">AkT22</strain>
    </source>
</reference>
<dbReference type="InterPro" id="IPR014864">
    <property type="entry name" value="TF_NikR_Ni-bd_C"/>
</dbReference>
<dbReference type="CDD" id="cd22231">
    <property type="entry name" value="RHH_NikR_HicB-like"/>
    <property type="match status" value="1"/>
</dbReference>
<feature type="domain" description="Transcription factor NikR nickel binding C-terminal" evidence="2">
    <location>
        <begin position="65"/>
        <end position="140"/>
    </location>
</feature>
<name>A0A6F8PP97_9GAMM</name>
<evidence type="ECO:0000259" key="2">
    <source>
        <dbReference type="Pfam" id="PF08753"/>
    </source>
</evidence>
<keyword evidence="4" id="KW-1185">Reference proteome</keyword>
<dbReference type="Pfam" id="PF01402">
    <property type="entry name" value="RHH_1"/>
    <property type="match status" value="1"/>
</dbReference>
<evidence type="ECO:0000259" key="1">
    <source>
        <dbReference type="Pfam" id="PF01402"/>
    </source>
</evidence>